<feature type="coiled-coil region" evidence="11">
    <location>
        <begin position="1091"/>
        <end position="1182"/>
    </location>
</feature>
<organism evidence="16 17">
    <name type="scientific">Polypterus senegalus</name>
    <name type="common">Senegal bichir</name>
    <dbReference type="NCBI Taxonomy" id="55291"/>
    <lineage>
        <taxon>Eukaryota</taxon>
        <taxon>Metazoa</taxon>
        <taxon>Chordata</taxon>
        <taxon>Craniata</taxon>
        <taxon>Vertebrata</taxon>
        <taxon>Euteleostomi</taxon>
        <taxon>Actinopterygii</taxon>
        <taxon>Polypteriformes</taxon>
        <taxon>Polypteridae</taxon>
        <taxon>Polypterus</taxon>
    </lineage>
</organism>
<dbReference type="PANTHER" id="PTHR11915">
    <property type="entry name" value="SPECTRIN/FILAMIN RELATED CYTOSKELETAL PROTEIN"/>
    <property type="match status" value="1"/>
</dbReference>
<dbReference type="InterPro" id="IPR001589">
    <property type="entry name" value="Actinin_actin-bd_CS"/>
</dbReference>
<feature type="compositionally biased region" description="Basic and acidic residues" evidence="12">
    <location>
        <begin position="824"/>
        <end position="837"/>
    </location>
</feature>
<feature type="coiled-coil region" evidence="11">
    <location>
        <begin position="405"/>
        <end position="435"/>
    </location>
</feature>
<keyword evidence="11" id="KW-0175">Coiled coil</keyword>
<feature type="domain" description="Calponin-homology (CH)" evidence="15">
    <location>
        <begin position="19"/>
        <end position="150"/>
    </location>
</feature>
<dbReference type="SUPFAM" id="SSF46966">
    <property type="entry name" value="Spectrin repeat"/>
    <property type="match status" value="26"/>
</dbReference>
<feature type="region of interest" description="Disordered" evidence="12">
    <location>
        <begin position="3995"/>
        <end position="4067"/>
    </location>
</feature>
<keyword evidence="17" id="KW-1185">Reference proteome</keyword>
<feature type="coiled-coil region" evidence="11">
    <location>
        <begin position="1506"/>
        <end position="1566"/>
    </location>
</feature>
<gene>
    <name evidence="16" type="primary">Sptbn5</name>
    <name evidence="16" type="ORF">GTO92_0014453</name>
</gene>
<dbReference type="SMART" id="SM00033">
    <property type="entry name" value="CH"/>
    <property type="match status" value="2"/>
</dbReference>
<dbReference type="PROSITE" id="PS00020">
    <property type="entry name" value="ACTININ_2"/>
    <property type="match status" value="1"/>
</dbReference>
<dbReference type="Pfam" id="PF00169">
    <property type="entry name" value="PH"/>
    <property type="match status" value="1"/>
</dbReference>
<evidence type="ECO:0000256" key="7">
    <source>
        <dbReference type="ARBA" id="ARBA00022701"/>
    </source>
</evidence>
<feature type="region of interest" description="Disordered" evidence="12">
    <location>
        <begin position="799"/>
        <end position="845"/>
    </location>
</feature>
<keyword evidence="4" id="KW-0117">Actin capping</keyword>
<feature type="domain" description="SH3" evidence="13">
    <location>
        <begin position="842"/>
        <end position="899"/>
    </location>
</feature>
<dbReference type="PROSITE" id="PS00019">
    <property type="entry name" value="ACTININ_1"/>
    <property type="match status" value="1"/>
</dbReference>
<dbReference type="Gene3D" id="1.20.58.60">
    <property type="match status" value="26"/>
</dbReference>
<keyword evidence="5" id="KW-0963">Cytoplasm</keyword>
<evidence type="ECO:0000256" key="10">
    <source>
        <dbReference type="PROSITE-ProRule" id="PRU00192"/>
    </source>
</evidence>
<feature type="compositionally biased region" description="Polar residues" evidence="12">
    <location>
        <begin position="3998"/>
        <end position="4016"/>
    </location>
</feature>
<dbReference type="SUPFAM" id="SSF47576">
    <property type="entry name" value="Calponin-homology domain, CH-domain"/>
    <property type="match status" value="1"/>
</dbReference>
<feature type="coiled-coil region" evidence="11">
    <location>
        <begin position="1295"/>
        <end position="1369"/>
    </location>
</feature>
<dbReference type="EMBL" id="JAAWVN010020399">
    <property type="protein sequence ID" value="MBN3293206.1"/>
    <property type="molecule type" value="Genomic_DNA"/>
</dbReference>
<feature type="compositionally biased region" description="Basic residues" evidence="12">
    <location>
        <begin position="920"/>
        <end position="929"/>
    </location>
</feature>
<feature type="coiled-coil region" evidence="11">
    <location>
        <begin position="2287"/>
        <end position="2314"/>
    </location>
</feature>
<feature type="region of interest" description="Disordered" evidence="12">
    <location>
        <begin position="3970"/>
        <end position="3989"/>
    </location>
</feature>
<evidence type="ECO:0000259" key="15">
    <source>
        <dbReference type="PROSITE" id="PS50021"/>
    </source>
</evidence>
<feature type="compositionally biased region" description="Polar residues" evidence="12">
    <location>
        <begin position="3970"/>
        <end position="3980"/>
    </location>
</feature>
<proteinExistence type="inferred from homology"/>
<dbReference type="PROSITE" id="PS50002">
    <property type="entry name" value="SH3"/>
    <property type="match status" value="1"/>
</dbReference>
<feature type="coiled-coil region" evidence="11">
    <location>
        <begin position="3091"/>
        <end position="3125"/>
    </location>
</feature>
<dbReference type="SUPFAM" id="SSF50729">
    <property type="entry name" value="PH domain-like"/>
    <property type="match status" value="1"/>
</dbReference>
<feature type="coiled-coil region" evidence="11">
    <location>
        <begin position="1962"/>
        <end position="1989"/>
    </location>
</feature>
<comment type="similarity">
    <text evidence="2">Belongs to the spectrin family.</text>
</comment>
<keyword evidence="8" id="KW-0677">Repeat</keyword>
<feature type="region of interest" description="Disordered" evidence="12">
    <location>
        <begin position="3609"/>
        <end position="3851"/>
    </location>
</feature>
<feature type="region of interest" description="Disordered" evidence="12">
    <location>
        <begin position="908"/>
        <end position="947"/>
    </location>
</feature>
<feature type="coiled-coil region" evidence="11">
    <location>
        <begin position="2530"/>
        <end position="2596"/>
    </location>
</feature>
<evidence type="ECO:0000256" key="2">
    <source>
        <dbReference type="ARBA" id="ARBA00006826"/>
    </source>
</evidence>
<evidence type="ECO:0000256" key="9">
    <source>
        <dbReference type="ARBA" id="ARBA00023203"/>
    </source>
</evidence>
<feature type="compositionally biased region" description="Low complexity" evidence="12">
    <location>
        <begin position="3685"/>
        <end position="3699"/>
    </location>
</feature>
<dbReference type="Proteomes" id="UP001166052">
    <property type="component" value="Unassembled WGS sequence"/>
</dbReference>
<dbReference type="InterPro" id="IPR001452">
    <property type="entry name" value="SH3_domain"/>
</dbReference>
<keyword evidence="6" id="KW-0597">Phosphoprotein</keyword>
<protein>
    <submittedName>
        <fullName evidence="16">SPTN5 protein</fullName>
    </submittedName>
</protein>
<feature type="coiled-coil region" evidence="11">
    <location>
        <begin position="1717"/>
        <end position="1784"/>
    </location>
</feature>
<accession>A0ABS2Z2E2</accession>
<name>A0ABS2Z2E2_POLSE</name>
<feature type="domain" description="Calponin-homology (CH)" evidence="15">
    <location>
        <begin position="168"/>
        <end position="273"/>
    </location>
</feature>
<feature type="coiled-coil region" evidence="11">
    <location>
        <begin position="2197"/>
        <end position="2231"/>
    </location>
</feature>
<dbReference type="PROSITE" id="PS50003">
    <property type="entry name" value="PH_DOMAIN"/>
    <property type="match status" value="1"/>
</dbReference>
<dbReference type="Pfam" id="PF00307">
    <property type="entry name" value="CH"/>
    <property type="match status" value="2"/>
</dbReference>
<dbReference type="Pfam" id="PF00435">
    <property type="entry name" value="Spectrin"/>
    <property type="match status" value="27"/>
</dbReference>
<sequence>MDAEYEKGRIKELQEQRMAVQKKTFTNWINNVFSKHKVTTRRREGHSEQHTAATLFSSLHISRVEIEIKDVYTELKTGVYLIRLLELISGEKLQTPSRKTLRVHCLENNSIAIQFLKTKIKVDLIGPENIVDEDRTMILGLIWIIILRFQIAAITLDEDEFVASAARRSAKEALLIWCQRRTAKYSNVNVQDFSSSWRDGLAFNALIHFHRPDLVDYECLTPKQPLQNLNYAFNIAETELGISRLLDAEDVAVPQPDEKSIMTYVSLYYHYFSKMKQGQTGQKRIAKIVGLLKDIDDLKQQYEKMISDLLRWIKTKVVELSDRCFPNSLQGMQRMMAVFKTYRTVEKPPKYQERGAIEAHLFNLKTKLRANNQRAYIPPEGKTLGDLEKHWGILERAEHERERALQMELLRLERLEQLAQKFERKAKLREAYLNETCKLLQQQDFKDFDNLQEAEAASRKLEGFITDVHARDQRFKALKNMAAVIEKENYHSKFKISQRQEEIELRWKELLQVLQGHRETLHKIVKTLVLLRDIDVVKADLIELQNHVISNDYGKQLVDTVDLLQKQNLLDSQISSHGETLQSISRRAASTKDHRVQGKVRELNQLYDGLLSQSKIRKQALQEQQNLFEFFHNCEEVESWIYEKWQLVRTADLGRDLIQIFVTINKQKGLEAEMHSYQTFCNAVVQRGRNLCRRGHPNEADIRKWTDTLQKQWQQLRDEMANRMARLQAASLIKQYFADVNDAESWVRERLPLLMSDDCGKDESSADALLQRHLRLQKEIAAYLSEMKRLREQAECAATQIPLTEEPQENKKAQDSPSSEEECDRGRPVMRRAERAHQAKTTRPLQARMRFGYRADDVVLKRGDILEVESKGNGDKWQLKNSLGQTVLVPATYLTEMPTQTATEAAVENGVQKNSPTKISRPRRRRSMRRGTAEIQFSSSGGRDPDFDANTILNKQKALDSDFDKMVEMAQTRRTALEERVRLYRFYNVCRDFESWLEDKEKVLNAFLPKSGNVEVMQMKYENFLTELAGGKGRLQEILQTAQALLKSDHSQAHEIQARLAEVQQRWDHIQWLKDEKAKELLGTADVKSFLQSCQDAHALLEDKLAQLEGTQPLALETELRRQNQNEREIQVLESKIAYLKNMAKMKQDTSPAESAVILNEVRRLQQLLERVQKEAAHKKKTVEDSLHLQKFLQNSKNLSLWIKGMQERLAGEESGSDVASAETLHKENRDLWEEITREGERMKELKEMGNFLVRAIPSKAFELHQTLTELGREWAELNEQWASRDKKLQGGVELQKFNREADRIEATVSSHEARLKVEDLGDSVDSVQSLLRRQDELEDLMKALDQKIAALEKRAEKLRQQGHYAEKTIKQRVQAVQNRRMHLGKASERRRKMLQASQKFQEFNRDAGELHLWMEEKFKIAEDESYRDPTNVLRKLKKHEAAEREMSANEVRLEELKQACETLLADGHYASDIIKEKTKEVCNRWLALQRKMMDKGDKLRQAGQQEQLTELLQEAKENIEAIEKMLQNATEGHDLRSSRQLLKEHQQLENEKRELSEKMNTIMSHAKKMATNHFNSREIQKETQAYLQRFESLQQPLDKRRAQLLTSVAFYEFCHDLDLELSWISERQPSASSSNYGRSLDSAQSLLQKHKELQAEVSAHKQHILRILEQGSSMSQSQQFAEADITQRCEELRKAWDLLEEMCKERTRRLKQSVALQQLHLEAAELESRAAEIHSLVSSDDYGKNSSATLNLLKQQKVLKSQIEALNNQALELQNAMDKAARGVFELGFDEVDWPQDRIQSQLSKLHHLATTRAQRLEEALHFHEYTRESSELEEWIAQQCQIAASEDYGNNYEHVQQLRAKFEGFQRQVELGEERIKACQDLADSLIVHGHPQSRAIQQTQDHLRSAWKELLEQTRARGETLQAAETIHKCFRDLTDALSLIEEKHKSIPDDIAKDLHGVQKQLRKHEELEHELSGNEQQLQELLDSTDPVIGLCSPDEATDLQKIQQRVVETWEDLRVQVENRREELERAKSRFRFFNKANDLTLWSMEVLHGMKADESIRNMSTSSLRLKQHQELKSEMDSREPTYKQINAFGEDLAQQDVSGATEVREKLVALQDVWNNLHKHWEMKQQWLEGVFLEHTFYRDIGHMEKVLNSQEGGTKARAPVIAMEKNEVQKWLKIQLKSSDLGSSVDETERLIKRHEAFEKLLNSQEEKVAAFEDQANRLKREGVKIDSAKTIQHKLKTILDRRRRIVELSAWRREELNKALLLAVFNRDLAEAEDWISERLQKLQEDSKEDMNDLQVKMKLLQKHQAFEAEILAHNEIITAVQKTGEKIITLRHPKSFEVRQNVSALLDHWASLKRAVAERGKVLEDNRDFLEFLQKVDEVEAWIRQKEVMINVGDIGTDYEHGLQLLKKLNEFRSAGSRDTTVDDAHIKAINSLAAKLEKQNRKEVSTVRQRRQRLNDRWSNFHGSLNRYRMTLEGALKIHALIRELEDILERTGEKSSLMHGKDYGQDVESVEILIRQHEETDREIKVIQHKAKGLEKEARALSKKQADLEEKLSKKQQEVRDALAQLEKEAKFRQEKLQASLQLQHFKADQHELLDWVLAVTALMADSVLPKTKREAEGLITEHQEIKAEIDARKERFDKVKSSGHRLITKSHYASSEIRQDLSQLEDVHVKLYSSWKDMKKRLDEALELQIFYGYVEQSESLLGSSEAFLINEDLGDSLLSVEVLQKKHAHFEKSLEAQLNKVHLMEQFAKGLTEKKHFDSDNITSKCRSIQLRKEKILDGCKSRKERLEESWQLQKFLGSSYEVCCWLNEKNTTAQEDTWREPSNLQAKLQKHQSFEAELSASHNRINASLQEGRRLLGSIHFAHEKIQSRLQELQDLWDQLLTNSQTKRARLQEAYEALQFQRVVEDVDSWLTSVELALGLEDFGSDLLSVELLLKDMQEIEESVDGHVERIQGLVNSATDFRNKGNFLAEEIQQRVGSIVQRFRNLQDPLETRRQTLDARKLLFQCYHYVEEEMDWIRDKSPVACSQDLGQSLHSTQALVKKHEALLSDIESRDPLFHTVLEMGQRLIKGRHFASKDISARMEELQVAMDELKKEAERRQQHLQAALQIQEFLSELMELEYWIEEQRAHVESSDTGKNEESTQALLRKLDSIERDQEGYGHRVKSLEEAGHSLEKCQHPDSPLVSEQLHLFLDQYETLLQLFKDRRALLEEQKWIYQFDREAQEFCNWASAKKSLAESEDYGQDLEDVEILRKKFEDFTADVNMLGPLKLDSLFKIGGKVKSLEIQERQQKMNQLWEDLLQAIETREENLKAAQEMHQFDHDVDELKGWMSEKEAKVDSKDYGRDLLSVQALLRQHEGLEGDLIAIGEEVSRTEVKCSELNFKYPHVRDNLTEQMEEIQASWESLQRKASRRRVKLSQAETAQQYFSDWKELVVWMNETLSLLRGEDHGVDVVDVDQLLKRREEHRRDIERQAEKSQAVKKEGEHLLEEDHFMNNEIKEKLKELEELESQLRDCWETCLKQYEEDLEIQSLQRDLEQAERWLSIHEAALKEEEYGDSLSEVQELMKKMNDLEAMMIAQEERFKLLEEKKTKRENRLQQWQSTEDGTGRCNVKRVPSLQRKPSDRNFRAAEKRPQQNKPAVLPKQGIQMQEGKMNSADTILSPVRRSVKSPLSPEPSLTSPKPLGLQMGKAQTTSSFLRTEESPKSPTKPPLLPKPKLTKPEPSELPANTKTQSPHRISPMPRQPRSKLGDAQPQGTTPSTNANTKLSPVSAVSTVYRSSPIMNPVTPQSPTTLKENLQAKPSSDSNPAGIHDPSQQMRTLRAAKEHQSTPSAGQEEVNMDARQMEGFLQVSFSGLPGKAKGSSDSWNLNFVVLEKQSLLLCQDRQEAMRGLSTCRRIDIDGARCGIVQDQEDKENTFRLRLRNGDQYLFAAPSKELLNDWMLKLQRNLESAVTLTSGDGSQSGQGEFPPKVPKRLTVRRSVSEQNPSNDVTPSLHSSQSEGPPERQNGTKDILPSIAPDHTLKQIQKGSEEVGANEEDSGLGPQASPILRHPNSTVFRVPTIAAPQDVSSTMARTVPNKRKAPERPLAVPEQNIVNDSTGTAVTKEPPTKPPHTYYNIHQYPAGGEVHAFGTSDTATHGATGLTSPGDQKTEPTLQPSLSNWRQAESSPKDKSKKDKGVFKKLFKK</sequence>
<feature type="compositionally biased region" description="Basic and acidic residues" evidence="12">
    <location>
        <begin position="4184"/>
        <end position="4195"/>
    </location>
</feature>
<feature type="coiled-coil region" evidence="11">
    <location>
        <begin position="3471"/>
        <end position="3604"/>
    </location>
</feature>
<feature type="non-terminal residue" evidence="16">
    <location>
        <position position="4202"/>
    </location>
</feature>
<dbReference type="InterPro" id="IPR011993">
    <property type="entry name" value="PH-like_dom_sf"/>
</dbReference>
<dbReference type="InterPro" id="IPR018159">
    <property type="entry name" value="Spectrin/alpha-actinin"/>
</dbReference>
<dbReference type="InterPro" id="IPR001715">
    <property type="entry name" value="CH_dom"/>
</dbReference>
<dbReference type="InterPro" id="IPR036872">
    <property type="entry name" value="CH_dom_sf"/>
</dbReference>
<dbReference type="SMART" id="SM00150">
    <property type="entry name" value="SPEC"/>
    <property type="match status" value="30"/>
</dbReference>
<comment type="subcellular location">
    <subcellularLocation>
        <location evidence="1">Cytoplasm</location>
    </subcellularLocation>
</comment>
<evidence type="ECO:0000256" key="6">
    <source>
        <dbReference type="ARBA" id="ARBA00022553"/>
    </source>
</evidence>
<dbReference type="Gene3D" id="1.10.418.10">
    <property type="entry name" value="Calponin-like domain"/>
    <property type="match status" value="2"/>
</dbReference>
<keyword evidence="3 10" id="KW-0728">SH3 domain</keyword>
<feature type="compositionally biased region" description="Polar residues" evidence="12">
    <location>
        <begin position="4148"/>
        <end position="4183"/>
    </location>
</feature>
<evidence type="ECO:0000259" key="14">
    <source>
        <dbReference type="PROSITE" id="PS50003"/>
    </source>
</evidence>
<dbReference type="InterPro" id="IPR002017">
    <property type="entry name" value="Spectrin_repeat"/>
</dbReference>
<evidence type="ECO:0000256" key="8">
    <source>
        <dbReference type="ARBA" id="ARBA00022737"/>
    </source>
</evidence>
<dbReference type="SMART" id="SM00233">
    <property type="entry name" value="PH"/>
    <property type="match status" value="1"/>
</dbReference>
<evidence type="ECO:0000313" key="16">
    <source>
        <dbReference type="EMBL" id="MBN3293206.1"/>
    </source>
</evidence>
<dbReference type="Gene3D" id="2.30.29.30">
    <property type="entry name" value="Pleckstrin-homology domain (PH domain)/Phosphotyrosine-binding domain (PTB)"/>
    <property type="match status" value="1"/>
</dbReference>
<feature type="domain" description="PH" evidence="14">
    <location>
        <begin position="3857"/>
        <end position="3965"/>
    </location>
</feature>
<keyword evidence="7" id="KW-0493">Microtubule</keyword>
<feature type="compositionally biased region" description="Basic and acidic residues" evidence="12">
    <location>
        <begin position="3636"/>
        <end position="3649"/>
    </location>
</feature>
<evidence type="ECO:0000259" key="13">
    <source>
        <dbReference type="PROSITE" id="PS50002"/>
    </source>
</evidence>
<dbReference type="CDD" id="cd00176">
    <property type="entry name" value="SPEC"/>
    <property type="match status" value="17"/>
</dbReference>
<reference evidence="16" key="1">
    <citation type="journal article" date="2021" name="Cell">
        <title>Tracing the genetic footprints of vertebrate landing in non-teleost ray-finned fishes.</title>
        <authorList>
            <person name="Bi X."/>
            <person name="Wang K."/>
            <person name="Yang L."/>
            <person name="Pan H."/>
            <person name="Jiang H."/>
            <person name="Wei Q."/>
            <person name="Fang M."/>
            <person name="Yu H."/>
            <person name="Zhu C."/>
            <person name="Cai Y."/>
            <person name="He Y."/>
            <person name="Gan X."/>
            <person name="Zeng H."/>
            <person name="Yu D."/>
            <person name="Zhu Y."/>
            <person name="Jiang H."/>
            <person name="Qiu Q."/>
            <person name="Yang H."/>
            <person name="Zhang Y.E."/>
            <person name="Wang W."/>
            <person name="Zhu M."/>
            <person name="He S."/>
            <person name="Zhang G."/>
        </authorList>
    </citation>
    <scope>NUCLEOTIDE SEQUENCE</scope>
    <source>
        <strain evidence="16">Bchr_001</strain>
    </source>
</reference>
<evidence type="ECO:0000256" key="1">
    <source>
        <dbReference type="ARBA" id="ARBA00004496"/>
    </source>
</evidence>
<evidence type="ECO:0000256" key="4">
    <source>
        <dbReference type="ARBA" id="ARBA00022467"/>
    </source>
</evidence>
<feature type="coiled-coil region" evidence="11">
    <location>
        <begin position="1440"/>
        <end position="1467"/>
    </location>
</feature>
<dbReference type="PROSITE" id="PS50021">
    <property type="entry name" value="CH"/>
    <property type="match status" value="2"/>
</dbReference>
<dbReference type="InterPro" id="IPR001849">
    <property type="entry name" value="PH_domain"/>
</dbReference>
<feature type="region of interest" description="Disordered" evidence="12">
    <location>
        <begin position="4141"/>
        <end position="4202"/>
    </location>
</feature>
<evidence type="ECO:0000256" key="5">
    <source>
        <dbReference type="ARBA" id="ARBA00022490"/>
    </source>
</evidence>
<evidence type="ECO:0000256" key="11">
    <source>
        <dbReference type="SAM" id="Coils"/>
    </source>
</evidence>
<feature type="non-terminal residue" evidence="16">
    <location>
        <position position="1"/>
    </location>
</feature>
<evidence type="ECO:0000313" key="17">
    <source>
        <dbReference type="Proteomes" id="UP001166052"/>
    </source>
</evidence>
<feature type="compositionally biased region" description="Polar residues" evidence="12">
    <location>
        <begin position="3769"/>
        <end position="3822"/>
    </location>
</feature>
<comment type="caution">
    <text evidence="16">The sequence shown here is derived from an EMBL/GenBank/DDBJ whole genome shotgun (WGS) entry which is preliminary data.</text>
</comment>
<evidence type="ECO:0000256" key="12">
    <source>
        <dbReference type="SAM" id="MobiDB-lite"/>
    </source>
</evidence>
<evidence type="ECO:0000256" key="3">
    <source>
        <dbReference type="ARBA" id="ARBA00022443"/>
    </source>
</evidence>
<keyword evidence="9" id="KW-0009">Actin-binding</keyword>